<reference evidence="1 2" key="1">
    <citation type="journal article" date="2015" name="Nature">
        <title>rRNA introns, odd ribosomes, and small enigmatic genomes across a large radiation of phyla.</title>
        <authorList>
            <person name="Brown C.T."/>
            <person name="Hug L.A."/>
            <person name="Thomas B.C."/>
            <person name="Sharon I."/>
            <person name="Castelle C.J."/>
            <person name="Singh A."/>
            <person name="Wilkins M.J."/>
            <person name="Williams K.H."/>
            <person name="Banfield J.F."/>
        </authorList>
    </citation>
    <scope>NUCLEOTIDE SEQUENCE [LARGE SCALE GENOMIC DNA]</scope>
</reference>
<name>A0A0G0JVA5_9BACT</name>
<comment type="caution">
    <text evidence="1">The sequence shown here is derived from an EMBL/GenBank/DDBJ whole genome shotgun (WGS) entry which is preliminary data.</text>
</comment>
<proteinExistence type="predicted"/>
<dbReference type="EMBL" id="LBTA01000025">
    <property type="protein sequence ID" value="KKQ32211.1"/>
    <property type="molecule type" value="Genomic_DNA"/>
</dbReference>
<dbReference type="Proteomes" id="UP000034701">
    <property type="component" value="Unassembled WGS sequence"/>
</dbReference>
<sequence length="75" mass="8699">MYNKIMKLKQKMNVKVAQKIFLNSAQDRQDDIFRKMSADKKIKLGADLWLLAKELSGDKINYGTNRPKTPSRKSL</sequence>
<gene>
    <name evidence="1" type="ORF">US45_C0025G0014</name>
</gene>
<evidence type="ECO:0000313" key="1">
    <source>
        <dbReference type="EMBL" id="KKQ32211.1"/>
    </source>
</evidence>
<evidence type="ECO:0000313" key="2">
    <source>
        <dbReference type="Proteomes" id="UP000034701"/>
    </source>
</evidence>
<protein>
    <submittedName>
        <fullName evidence="1">Uncharacterized protein</fullName>
    </submittedName>
</protein>
<dbReference type="AlphaFoldDB" id="A0A0G0JVA5"/>
<organism evidence="1 2">
    <name type="scientific">Candidatus Nomurabacteria bacterium GW2011_GWA1_37_20</name>
    <dbReference type="NCBI Taxonomy" id="1618729"/>
    <lineage>
        <taxon>Bacteria</taxon>
        <taxon>Candidatus Nomuraibacteriota</taxon>
    </lineage>
</organism>
<accession>A0A0G0JVA5</accession>